<feature type="domain" description="Helicase ATP-binding" evidence="3">
    <location>
        <begin position="346"/>
        <end position="516"/>
    </location>
</feature>
<evidence type="ECO:0000313" key="5">
    <source>
        <dbReference type="EMBL" id="KCV73105.1"/>
    </source>
</evidence>
<dbReference type="OrthoDB" id="413460at2759"/>
<reference evidence="5" key="1">
    <citation type="submission" date="2013-04" db="EMBL/GenBank/DDBJ databases">
        <title>The Genome Sequence of Fonticula alba ATCC 38817.</title>
        <authorList>
            <consortium name="The Broad Institute Genomics Platform"/>
            <person name="Russ C."/>
            <person name="Cuomo C."/>
            <person name="Burger G."/>
            <person name="Gray M.W."/>
            <person name="Holland P.W.H."/>
            <person name="King N."/>
            <person name="Lang F.B.F."/>
            <person name="Roger A.J."/>
            <person name="Ruiz-Trillo I."/>
            <person name="Brown M."/>
            <person name="Walker B."/>
            <person name="Young S."/>
            <person name="Zeng Q."/>
            <person name="Gargeya S."/>
            <person name="Fitzgerald M."/>
            <person name="Haas B."/>
            <person name="Abouelleil A."/>
            <person name="Allen A.W."/>
            <person name="Alvarado L."/>
            <person name="Arachchi H.M."/>
            <person name="Berlin A.M."/>
            <person name="Chapman S.B."/>
            <person name="Gainer-Dewar J."/>
            <person name="Goldberg J."/>
            <person name="Griggs A."/>
            <person name="Gujja S."/>
            <person name="Hansen M."/>
            <person name="Howarth C."/>
            <person name="Imamovic A."/>
            <person name="Ireland A."/>
            <person name="Larimer J."/>
            <person name="McCowan C."/>
            <person name="Murphy C."/>
            <person name="Pearson M."/>
            <person name="Poon T.W."/>
            <person name="Priest M."/>
            <person name="Roberts A."/>
            <person name="Saif S."/>
            <person name="Shea T."/>
            <person name="Sisk P."/>
            <person name="Sykes S."/>
            <person name="Wortman J."/>
            <person name="Nusbaum C."/>
            <person name="Birren B."/>
        </authorList>
    </citation>
    <scope>NUCLEOTIDE SEQUENCE [LARGE SCALE GENOMIC DNA]</scope>
    <source>
        <strain evidence="5">ATCC 38817</strain>
    </source>
</reference>
<feature type="compositionally biased region" description="Low complexity" evidence="2">
    <location>
        <begin position="43"/>
        <end position="62"/>
    </location>
</feature>
<feature type="compositionally biased region" description="Low complexity" evidence="2">
    <location>
        <begin position="19"/>
        <end position="33"/>
    </location>
</feature>
<dbReference type="PROSITE" id="PS51194">
    <property type="entry name" value="HELICASE_CTER"/>
    <property type="match status" value="1"/>
</dbReference>
<dbReference type="InterPro" id="IPR000330">
    <property type="entry name" value="SNF2_N"/>
</dbReference>
<feature type="domain" description="Helicase C-terminal" evidence="4">
    <location>
        <begin position="737"/>
        <end position="894"/>
    </location>
</feature>
<dbReference type="SMART" id="SM00487">
    <property type="entry name" value="DEXDc"/>
    <property type="match status" value="1"/>
</dbReference>
<dbReference type="EMBL" id="KB932201">
    <property type="protein sequence ID" value="KCV73105.1"/>
    <property type="molecule type" value="Genomic_DNA"/>
</dbReference>
<dbReference type="InterPro" id="IPR014001">
    <property type="entry name" value="Helicase_ATP-bd"/>
</dbReference>
<dbReference type="eggNOG" id="KOG0390">
    <property type="taxonomic scope" value="Eukaryota"/>
</dbReference>
<organism evidence="5">
    <name type="scientific">Fonticula alba</name>
    <name type="common">Slime mold</name>
    <dbReference type="NCBI Taxonomy" id="691883"/>
    <lineage>
        <taxon>Eukaryota</taxon>
        <taxon>Rotosphaerida</taxon>
        <taxon>Fonticulaceae</taxon>
        <taxon>Fonticula</taxon>
    </lineage>
</organism>
<dbReference type="InterPro" id="IPR027417">
    <property type="entry name" value="P-loop_NTPase"/>
</dbReference>
<evidence type="ECO:0000256" key="1">
    <source>
        <dbReference type="ARBA" id="ARBA00022801"/>
    </source>
</evidence>
<dbReference type="GO" id="GO:0015616">
    <property type="term" value="F:DNA translocase activity"/>
    <property type="evidence" value="ECO:0007669"/>
    <property type="project" value="TreeGrafter"/>
</dbReference>
<dbReference type="GO" id="GO:0005524">
    <property type="term" value="F:ATP binding"/>
    <property type="evidence" value="ECO:0007669"/>
    <property type="project" value="InterPro"/>
</dbReference>
<keyword evidence="6" id="KW-1185">Reference proteome</keyword>
<dbReference type="FunFam" id="3.40.50.10810:FF:000020">
    <property type="entry name" value="DNA repair and recombination protein RAD54B"/>
    <property type="match status" value="1"/>
</dbReference>
<proteinExistence type="predicted"/>
<sequence length="1045" mass="112033">MRRSQAPSVRRALVDSSGAAPAKLTAPLKLTTPSRLSSPMPPAKAVAPVSAAVSVDASPTAAEPSAQPSTGTPAVSRTRSLGLRALGSRRPVGLSTGAPSLSRTALPTPRAVPVDPKAQAAAAAASAREQAKSQAASMAARALGFEAAAPLSASGQFNKRYFSVVFRRMTNSKHKKWDGDGFIEVSDAGVHLLDSQGASLGRANQYPLSQLASLREGESLVLSRREIEIMAPVEASLFESGKCFLGVTSEAAAPARPTARAAPKLPSFRQVAAEGSPNDDALVASQPRHSPDAPGALVLPRPPEAHVAQHSRGVPVNDVVVDPHIGGQLRPHQREGVVFLYECVMGFRNFTGNGAILADEMGLGKTIQTIALIWTLLKQGPYSRQPVIRRALVICPATLVRNWEREFRKWLGDQRVRTYVLGAGSQTTSLEEFNRTTVYSVLIVGYEKFRQVAKDIVDSKVDLVVLDEGHRLKNSNVDISKAIRLIPTTRRIILSGTPVQNNLAEFHALVDVVNPTILGDYALFKRVFEDPVVASRQPGSSPEQLRLAQLRADELSRMTGLFILRRKYDVNRKFLPAKSEILIFCPVTDTQRAVYEFVIGSSALSSILVASAASSALHLTCLTLLRKICNSLSTLDPGRFLRMLTEQAVTAGAPESLVAQLDTRAASVPAELDVDVDGDVDGNPSEEEAALGASLADLARRRAAEVLDAAAGATPADGQEAIDRVRAFLWGWSSKLRVVSSILASSPGEKVVIVSSFTEALDVLETLCIVEGAEALRLDGRTPTAKRQEIVDRFNAGYSDVRVLLLSARAGGAGLNLTGASRLVLYDINWNPAIDQQAMGRIWREGQLRPTFIYRLFSVGTVEERIFLRQIAKEALSDAVVDGKKVKTTFSRAELRKLFSFDGDTLSLTHDLLKCECLDEVLAHPSRAKRIKCVRPRAAQGTEEIGESALNTLRDQWSHLHEGNAHFLAAATATDEGTDPQTLISAEAVPAGLGAAFAGDAPATETLRSLVDSSAGQLIADRSCGLVLHRYFQPLDQGGAAVSGE</sequence>
<evidence type="ECO:0000313" key="6">
    <source>
        <dbReference type="Proteomes" id="UP000030693"/>
    </source>
</evidence>
<dbReference type="STRING" id="691883.A0A058ZFE3"/>
<keyword evidence="1" id="KW-0378">Hydrolase</keyword>
<feature type="region of interest" description="Disordered" evidence="2">
    <location>
        <begin position="276"/>
        <end position="295"/>
    </location>
</feature>
<dbReference type="Gene3D" id="3.40.50.10810">
    <property type="entry name" value="Tandem AAA-ATPase domain"/>
    <property type="match status" value="1"/>
</dbReference>
<dbReference type="GO" id="GO:0016787">
    <property type="term" value="F:hydrolase activity"/>
    <property type="evidence" value="ECO:0007669"/>
    <property type="project" value="UniProtKB-KW"/>
</dbReference>
<dbReference type="SUPFAM" id="SSF52540">
    <property type="entry name" value="P-loop containing nucleoside triphosphate hydrolases"/>
    <property type="match status" value="2"/>
</dbReference>
<feature type="region of interest" description="Disordered" evidence="2">
    <location>
        <begin position="1"/>
        <end position="114"/>
    </location>
</feature>
<evidence type="ECO:0000259" key="3">
    <source>
        <dbReference type="PROSITE" id="PS51192"/>
    </source>
</evidence>
<dbReference type="RefSeq" id="XP_009492806.1">
    <property type="nucleotide sequence ID" value="XM_009494531.1"/>
</dbReference>
<dbReference type="AlphaFoldDB" id="A0A058ZFE3"/>
<dbReference type="Pfam" id="PF00176">
    <property type="entry name" value="SNF2-rel_dom"/>
    <property type="match status" value="1"/>
</dbReference>
<dbReference type="InterPro" id="IPR049730">
    <property type="entry name" value="SNF2/RAD54-like_C"/>
</dbReference>
<evidence type="ECO:0000256" key="2">
    <source>
        <dbReference type="SAM" id="MobiDB-lite"/>
    </source>
</evidence>
<gene>
    <name evidence="5" type="ORF">H696_00650</name>
</gene>
<dbReference type="SMART" id="SM00490">
    <property type="entry name" value="HELICc"/>
    <property type="match status" value="1"/>
</dbReference>
<dbReference type="CDD" id="cd18004">
    <property type="entry name" value="DEXHc_RAD54"/>
    <property type="match status" value="1"/>
</dbReference>
<feature type="compositionally biased region" description="Polar residues" evidence="2">
    <location>
        <begin position="66"/>
        <end position="75"/>
    </location>
</feature>
<evidence type="ECO:0008006" key="7">
    <source>
        <dbReference type="Google" id="ProtNLM"/>
    </source>
</evidence>
<dbReference type="Pfam" id="PF00271">
    <property type="entry name" value="Helicase_C"/>
    <property type="match status" value="1"/>
</dbReference>
<dbReference type="GeneID" id="20525375"/>
<dbReference type="InterPro" id="IPR001650">
    <property type="entry name" value="Helicase_C-like"/>
</dbReference>
<dbReference type="PROSITE" id="PS51192">
    <property type="entry name" value="HELICASE_ATP_BIND_1"/>
    <property type="match status" value="1"/>
</dbReference>
<accession>A0A058ZFE3</accession>
<dbReference type="Gene3D" id="3.40.50.300">
    <property type="entry name" value="P-loop containing nucleotide triphosphate hydrolases"/>
    <property type="match status" value="1"/>
</dbReference>
<dbReference type="PANTHER" id="PTHR45629:SF7">
    <property type="entry name" value="DNA EXCISION REPAIR PROTEIN ERCC-6-RELATED"/>
    <property type="match status" value="1"/>
</dbReference>
<protein>
    <recommendedName>
        <fullName evidence="7">DNA repair and recombination protein RAD54B</fullName>
    </recommendedName>
</protein>
<dbReference type="GO" id="GO:0007131">
    <property type="term" value="P:reciprocal meiotic recombination"/>
    <property type="evidence" value="ECO:0007669"/>
    <property type="project" value="TreeGrafter"/>
</dbReference>
<dbReference type="GO" id="GO:0000724">
    <property type="term" value="P:double-strand break repair via homologous recombination"/>
    <property type="evidence" value="ECO:0007669"/>
    <property type="project" value="TreeGrafter"/>
</dbReference>
<dbReference type="CDD" id="cd18793">
    <property type="entry name" value="SF2_C_SNF"/>
    <property type="match status" value="1"/>
</dbReference>
<dbReference type="GO" id="GO:0005634">
    <property type="term" value="C:nucleus"/>
    <property type="evidence" value="ECO:0007669"/>
    <property type="project" value="TreeGrafter"/>
</dbReference>
<dbReference type="InterPro" id="IPR050496">
    <property type="entry name" value="SNF2_RAD54_helicase_repair"/>
</dbReference>
<dbReference type="InterPro" id="IPR038718">
    <property type="entry name" value="SNF2-like_sf"/>
</dbReference>
<name>A0A058ZFE3_FONAL</name>
<dbReference type="PANTHER" id="PTHR45629">
    <property type="entry name" value="SNF2/RAD54 FAMILY MEMBER"/>
    <property type="match status" value="1"/>
</dbReference>
<dbReference type="OMA" id="AWFNKIC"/>
<evidence type="ECO:0000259" key="4">
    <source>
        <dbReference type="PROSITE" id="PS51194"/>
    </source>
</evidence>
<feature type="compositionally biased region" description="Low complexity" evidence="2">
    <location>
        <begin position="76"/>
        <end position="90"/>
    </location>
</feature>
<dbReference type="Proteomes" id="UP000030693">
    <property type="component" value="Unassembled WGS sequence"/>
</dbReference>